<feature type="transmembrane region" description="Helical" evidence="8">
    <location>
        <begin position="21"/>
        <end position="42"/>
    </location>
</feature>
<reference evidence="9" key="1">
    <citation type="submission" date="2020-10" db="EMBL/GenBank/DDBJ databases">
        <authorList>
            <person name="Gilroy R."/>
        </authorList>
    </citation>
    <scope>NUCLEOTIDE SEQUENCE</scope>
    <source>
        <strain evidence="9">17113</strain>
    </source>
</reference>
<reference evidence="9" key="2">
    <citation type="journal article" date="2021" name="PeerJ">
        <title>Extensive microbial diversity within the chicken gut microbiome revealed by metagenomics and culture.</title>
        <authorList>
            <person name="Gilroy R."/>
            <person name="Ravi A."/>
            <person name="Getino M."/>
            <person name="Pursley I."/>
            <person name="Horton D.L."/>
            <person name="Alikhan N.F."/>
            <person name="Baker D."/>
            <person name="Gharbi K."/>
            <person name="Hall N."/>
            <person name="Watson M."/>
            <person name="Adriaenssens E.M."/>
            <person name="Foster-Nyarko E."/>
            <person name="Jarju S."/>
            <person name="Secka A."/>
            <person name="Antonio M."/>
            <person name="Oren A."/>
            <person name="Chaudhuri R.R."/>
            <person name="La Ragione R."/>
            <person name="Hildebrand F."/>
            <person name="Pallen M.J."/>
        </authorList>
    </citation>
    <scope>NUCLEOTIDE SEQUENCE</scope>
    <source>
        <strain evidence="9">17113</strain>
    </source>
</reference>
<feature type="transmembrane region" description="Helical" evidence="8">
    <location>
        <begin position="218"/>
        <end position="241"/>
    </location>
</feature>
<accession>A0A9D9DE71</accession>
<dbReference type="GO" id="GO:0033214">
    <property type="term" value="P:siderophore-iron import into cell"/>
    <property type="evidence" value="ECO:0007669"/>
    <property type="project" value="TreeGrafter"/>
</dbReference>
<evidence type="ECO:0000256" key="8">
    <source>
        <dbReference type="SAM" id="Phobius"/>
    </source>
</evidence>
<dbReference type="Proteomes" id="UP000823634">
    <property type="component" value="Unassembled WGS sequence"/>
</dbReference>
<dbReference type="Pfam" id="PF01032">
    <property type="entry name" value="FecCD"/>
    <property type="match status" value="1"/>
</dbReference>
<keyword evidence="4" id="KW-1003">Cell membrane</keyword>
<evidence type="ECO:0000256" key="6">
    <source>
        <dbReference type="ARBA" id="ARBA00022989"/>
    </source>
</evidence>
<dbReference type="InterPro" id="IPR037294">
    <property type="entry name" value="ABC_BtuC-like"/>
</dbReference>
<name>A0A9D9DE71_9FIRM</name>
<dbReference type="GO" id="GO:0005886">
    <property type="term" value="C:plasma membrane"/>
    <property type="evidence" value="ECO:0007669"/>
    <property type="project" value="UniProtKB-SubCell"/>
</dbReference>
<organism evidence="9 10">
    <name type="scientific">Candidatus Alloenteromonas pullistercoris</name>
    <dbReference type="NCBI Taxonomy" id="2840785"/>
    <lineage>
        <taxon>Bacteria</taxon>
        <taxon>Bacillati</taxon>
        <taxon>Bacillota</taxon>
        <taxon>Bacillota incertae sedis</taxon>
        <taxon>Candidatus Alloenteromonas</taxon>
    </lineage>
</organism>
<evidence type="ECO:0000256" key="2">
    <source>
        <dbReference type="ARBA" id="ARBA00007935"/>
    </source>
</evidence>
<comment type="subcellular location">
    <subcellularLocation>
        <location evidence="1">Cell membrane</location>
        <topology evidence="1">Multi-pass membrane protein</topology>
    </subcellularLocation>
</comment>
<feature type="transmembrane region" description="Helical" evidence="8">
    <location>
        <begin position="140"/>
        <end position="159"/>
    </location>
</feature>
<feature type="transmembrane region" description="Helical" evidence="8">
    <location>
        <begin position="166"/>
        <end position="182"/>
    </location>
</feature>
<keyword evidence="7 8" id="KW-0472">Membrane</keyword>
<dbReference type="PANTHER" id="PTHR30472">
    <property type="entry name" value="FERRIC ENTEROBACTIN TRANSPORT SYSTEM PERMEASE PROTEIN"/>
    <property type="match status" value="1"/>
</dbReference>
<dbReference type="CDD" id="cd06550">
    <property type="entry name" value="TM_ABC_iron-siderophores_like"/>
    <property type="match status" value="1"/>
</dbReference>
<dbReference type="AlphaFoldDB" id="A0A9D9DE71"/>
<protein>
    <submittedName>
        <fullName evidence="9">Iron ABC transporter permease</fullName>
    </submittedName>
</protein>
<dbReference type="GO" id="GO:0022857">
    <property type="term" value="F:transmembrane transporter activity"/>
    <property type="evidence" value="ECO:0007669"/>
    <property type="project" value="InterPro"/>
</dbReference>
<keyword evidence="5 8" id="KW-0812">Transmembrane</keyword>
<keyword evidence="3" id="KW-0813">Transport</keyword>
<proteinExistence type="inferred from homology"/>
<feature type="transmembrane region" description="Helical" evidence="8">
    <location>
        <begin position="48"/>
        <end position="69"/>
    </location>
</feature>
<feature type="transmembrane region" description="Helical" evidence="8">
    <location>
        <begin position="330"/>
        <end position="349"/>
    </location>
</feature>
<feature type="transmembrane region" description="Helical" evidence="8">
    <location>
        <begin position="76"/>
        <end position="97"/>
    </location>
</feature>
<comment type="caution">
    <text evidence="9">The sequence shown here is derived from an EMBL/GenBank/DDBJ whole genome shotgun (WGS) entry which is preliminary data.</text>
</comment>
<keyword evidence="6 8" id="KW-1133">Transmembrane helix</keyword>
<evidence type="ECO:0000256" key="1">
    <source>
        <dbReference type="ARBA" id="ARBA00004651"/>
    </source>
</evidence>
<evidence type="ECO:0000256" key="3">
    <source>
        <dbReference type="ARBA" id="ARBA00022448"/>
    </source>
</evidence>
<feature type="transmembrane region" description="Helical" evidence="8">
    <location>
        <begin position="299"/>
        <end position="324"/>
    </location>
</feature>
<dbReference type="FunFam" id="1.10.3470.10:FF:000001">
    <property type="entry name" value="Vitamin B12 ABC transporter permease BtuC"/>
    <property type="match status" value="1"/>
</dbReference>
<dbReference type="SUPFAM" id="SSF81345">
    <property type="entry name" value="ABC transporter involved in vitamin B12 uptake, BtuC"/>
    <property type="match status" value="1"/>
</dbReference>
<comment type="similarity">
    <text evidence="2">Belongs to the binding-protein-dependent transport system permease family. FecCD subfamily.</text>
</comment>
<dbReference type="Gene3D" id="1.10.3470.10">
    <property type="entry name" value="ABC transporter involved in vitamin B12 uptake, BtuC"/>
    <property type="match status" value="1"/>
</dbReference>
<evidence type="ECO:0000256" key="5">
    <source>
        <dbReference type="ARBA" id="ARBA00022692"/>
    </source>
</evidence>
<sequence length="356" mass="37848">MNRETAIIDIKGKRRKIARNRFILIIALAFAILLAMILSLLAQAHGMHLGDMFLGIFGLGSGQANIIVGNIRLRRVLAALIAGAGLTASGAIMQSSLRNEMASPSTLGVSEAATFGANLSILFLSTGSFTQAGLSISNPYAVSSFAFIFALVSTLLVLMLSKIRRFAPEIVALSGIALGMLFQALTNLIQYFSSDNALASSVYWTFGDLTRASFGQIAIMGVVVLVSLVTFFFLAPGLNAIEEGDEVAKSLGVNVELTRFSGLILASLITAVCVSFVGIIGFIGLVIPQMMKQLLGSDNRFLIPISALVGSLSLILCDLLSRLLMEGTNLPVGAITSIIGAPIFIYILLSQRRVRR</sequence>
<gene>
    <name evidence="9" type="ORF">IAC61_01070</name>
</gene>
<dbReference type="EMBL" id="JADINA010000008">
    <property type="protein sequence ID" value="MBO8425897.1"/>
    <property type="molecule type" value="Genomic_DNA"/>
</dbReference>
<evidence type="ECO:0000256" key="7">
    <source>
        <dbReference type="ARBA" id="ARBA00023136"/>
    </source>
</evidence>
<dbReference type="InterPro" id="IPR000522">
    <property type="entry name" value="ABC_transptr_permease_BtuC"/>
</dbReference>
<dbReference type="PANTHER" id="PTHR30472:SF25">
    <property type="entry name" value="ABC TRANSPORTER PERMEASE PROTEIN MJ0876-RELATED"/>
    <property type="match status" value="1"/>
</dbReference>
<evidence type="ECO:0000313" key="10">
    <source>
        <dbReference type="Proteomes" id="UP000823634"/>
    </source>
</evidence>
<feature type="transmembrane region" description="Helical" evidence="8">
    <location>
        <begin position="261"/>
        <end position="287"/>
    </location>
</feature>
<evidence type="ECO:0000256" key="4">
    <source>
        <dbReference type="ARBA" id="ARBA00022475"/>
    </source>
</evidence>
<evidence type="ECO:0000313" key="9">
    <source>
        <dbReference type="EMBL" id="MBO8425897.1"/>
    </source>
</evidence>